<evidence type="ECO:0000313" key="4">
    <source>
        <dbReference type="EMBL" id="JAP93668.1"/>
    </source>
</evidence>
<keyword evidence="2" id="KW-0274">FAD</keyword>
<protein>
    <submittedName>
        <fullName evidence="4">NADH oxidase</fullName>
    </submittedName>
</protein>
<evidence type="ECO:0000256" key="1">
    <source>
        <dbReference type="ARBA" id="ARBA00022630"/>
    </source>
</evidence>
<name>A0A146KBM8_9EUKA</name>
<dbReference type="GO" id="GO:0016491">
    <property type="term" value="F:oxidoreductase activity"/>
    <property type="evidence" value="ECO:0007669"/>
    <property type="project" value="InterPro"/>
</dbReference>
<feature type="non-terminal residue" evidence="4">
    <location>
        <position position="1"/>
    </location>
</feature>
<keyword evidence="1" id="KW-0285">Flavoprotein</keyword>
<gene>
    <name evidence="4" type="ORF">TPC1_13966</name>
</gene>
<feature type="domain" description="FAD/NAD(P)-binding" evidence="3">
    <location>
        <begin position="1"/>
        <end position="171"/>
    </location>
</feature>
<dbReference type="Pfam" id="PF07992">
    <property type="entry name" value="Pyr_redox_2"/>
    <property type="match status" value="1"/>
</dbReference>
<dbReference type="InterPro" id="IPR036188">
    <property type="entry name" value="FAD/NAD-bd_sf"/>
</dbReference>
<dbReference type="Gene3D" id="3.50.50.100">
    <property type="match status" value="1"/>
</dbReference>
<dbReference type="AlphaFoldDB" id="A0A146KBM8"/>
<dbReference type="InterPro" id="IPR052541">
    <property type="entry name" value="SQRD"/>
</dbReference>
<dbReference type="SUPFAM" id="SSF55424">
    <property type="entry name" value="FAD/NAD-linked reductases, dimerisation (C-terminal) domain"/>
    <property type="match status" value="1"/>
</dbReference>
<evidence type="ECO:0000256" key="2">
    <source>
        <dbReference type="ARBA" id="ARBA00022827"/>
    </source>
</evidence>
<dbReference type="PANTHER" id="PTHR43755">
    <property type="match status" value="1"/>
</dbReference>
<dbReference type="Gene3D" id="3.30.390.30">
    <property type="match status" value="1"/>
</dbReference>
<dbReference type="PANTHER" id="PTHR43755:SF1">
    <property type="entry name" value="FAD-DEPENDENT PYRIDINE NUCLEOTIDE-DISULPHIDE OXIDOREDUCTASE"/>
    <property type="match status" value="1"/>
</dbReference>
<sequence>VIVGAGPAGSMACLTIKKQFQEAEVILIDKTDHIGYQGGCPYIYVDFPTAEFIQRQVFEEHEINIMKAEVKSIDYESKTVQTADSQISYDVLVLATGCATDSQDLLNGRLYSTMQQIHQLKAANSVLVRGNTHQAIKLALSIYAKYKCKVFLQIDFDQLKIEENIVEFAKKECRHLQLVKPDEELPAVDLKVDLTFLAQTQFEIKQNVINQRENVFAIGSCCFLGNSQQFIYSQVVNLAKQLMKKNPPAVKFLYNQHYLLNGKCFGRAGISLKEAQLIDPKSKLVTVKDSYRAEFMPTHEAVYLNYIVNSELEILGVQIYSRHDCSKYMEIAAVILHKNMKAIDLILQDFFFQPHFGKPFHIFNVAAVAAVGKVPPYEEYK</sequence>
<proteinExistence type="predicted"/>
<accession>A0A146KBM8</accession>
<organism evidence="4">
    <name type="scientific">Trepomonas sp. PC1</name>
    <dbReference type="NCBI Taxonomy" id="1076344"/>
    <lineage>
        <taxon>Eukaryota</taxon>
        <taxon>Metamonada</taxon>
        <taxon>Diplomonadida</taxon>
        <taxon>Hexamitidae</taxon>
        <taxon>Hexamitinae</taxon>
        <taxon>Trepomonas</taxon>
    </lineage>
</organism>
<dbReference type="SUPFAM" id="SSF51905">
    <property type="entry name" value="FAD/NAD(P)-binding domain"/>
    <property type="match status" value="1"/>
</dbReference>
<reference evidence="4" key="1">
    <citation type="submission" date="2015-07" db="EMBL/GenBank/DDBJ databases">
        <title>Adaptation to a free-living lifestyle via gene acquisitions in the diplomonad Trepomonas sp. PC1.</title>
        <authorList>
            <person name="Xu F."/>
            <person name="Jerlstrom-Hultqvist J."/>
            <person name="Kolisko M."/>
            <person name="Simpson A.G.B."/>
            <person name="Roger A.J."/>
            <person name="Svard S.G."/>
            <person name="Andersson J.O."/>
        </authorList>
    </citation>
    <scope>NUCLEOTIDE SEQUENCE</scope>
    <source>
        <strain evidence="4">PC1</strain>
    </source>
</reference>
<dbReference type="InterPro" id="IPR023753">
    <property type="entry name" value="FAD/NAD-binding_dom"/>
</dbReference>
<dbReference type="InterPro" id="IPR016156">
    <property type="entry name" value="FAD/NAD-linked_Rdtase_dimer_sf"/>
</dbReference>
<evidence type="ECO:0000259" key="3">
    <source>
        <dbReference type="Pfam" id="PF07992"/>
    </source>
</evidence>
<dbReference type="EMBL" id="GDID01002938">
    <property type="protein sequence ID" value="JAP93668.1"/>
    <property type="molecule type" value="Transcribed_RNA"/>
</dbReference>